<dbReference type="EMBL" id="ASHM01097272">
    <property type="protein sequence ID" value="PNX65945.1"/>
    <property type="molecule type" value="Genomic_DNA"/>
</dbReference>
<dbReference type="ExpressionAtlas" id="A0A2K3KI33">
    <property type="expression patterns" value="baseline"/>
</dbReference>
<dbReference type="AlphaFoldDB" id="A0A2K3KI33"/>
<accession>A0A2K3KI33</accession>
<dbReference type="Proteomes" id="UP000236291">
    <property type="component" value="Unassembled WGS sequence"/>
</dbReference>
<sequence length="75" mass="8735">MAKNKWSVFEFWFCVVIYIVICARVCSPGRSDKETRDRFYGNMLNSSAPESNDGTLAKMFDRVLEKEFSENDQPE</sequence>
<keyword evidence="1" id="KW-0812">Transmembrane</keyword>
<evidence type="ECO:0000313" key="2">
    <source>
        <dbReference type="EMBL" id="PNX65945.1"/>
    </source>
</evidence>
<feature type="non-terminal residue" evidence="2">
    <location>
        <position position="75"/>
    </location>
</feature>
<comment type="caution">
    <text evidence="2">The sequence shown here is derived from an EMBL/GenBank/DDBJ whole genome shotgun (WGS) entry which is preliminary data.</text>
</comment>
<reference evidence="2 3" key="1">
    <citation type="journal article" date="2014" name="Am. J. Bot.">
        <title>Genome assembly and annotation for red clover (Trifolium pratense; Fabaceae).</title>
        <authorList>
            <person name="Istvanek J."/>
            <person name="Jaros M."/>
            <person name="Krenek A."/>
            <person name="Repkova J."/>
        </authorList>
    </citation>
    <scope>NUCLEOTIDE SEQUENCE [LARGE SCALE GENOMIC DNA]</scope>
    <source>
        <strain evidence="3">cv. Tatra</strain>
        <tissue evidence="2">Young leaves</tissue>
    </source>
</reference>
<protein>
    <submittedName>
        <fullName evidence="2">K(+) efflux antiporter 5-like protein</fullName>
    </submittedName>
</protein>
<proteinExistence type="predicted"/>
<evidence type="ECO:0000313" key="3">
    <source>
        <dbReference type="Proteomes" id="UP000236291"/>
    </source>
</evidence>
<reference evidence="2 3" key="2">
    <citation type="journal article" date="2017" name="Front. Plant Sci.">
        <title>Gene Classification and Mining of Molecular Markers Useful in Red Clover (Trifolium pratense) Breeding.</title>
        <authorList>
            <person name="Istvanek J."/>
            <person name="Dluhosova J."/>
            <person name="Dluhos P."/>
            <person name="Patkova L."/>
            <person name="Nedelnik J."/>
            <person name="Repkova J."/>
        </authorList>
    </citation>
    <scope>NUCLEOTIDE SEQUENCE [LARGE SCALE GENOMIC DNA]</scope>
    <source>
        <strain evidence="3">cv. Tatra</strain>
        <tissue evidence="2">Young leaves</tissue>
    </source>
</reference>
<evidence type="ECO:0000256" key="1">
    <source>
        <dbReference type="SAM" id="Phobius"/>
    </source>
</evidence>
<dbReference type="STRING" id="57577.A0A2K3KI33"/>
<keyword evidence="1" id="KW-0472">Membrane</keyword>
<organism evidence="2 3">
    <name type="scientific">Trifolium pratense</name>
    <name type="common">Red clover</name>
    <dbReference type="NCBI Taxonomy" id="57577"/>
    <lineage>
        <taxon>Eukaryota</taxon>
        <taxon>Viridiplantae</taxon>
        <taxon>Streptophyta</taxon>
        <taxon>Embryophyta</taxon>
        <taxon>Tracheophyta</taxon>
        <taxon>Spermatophyta</taxon>
        <taxon>Magnoliopsida</taxon>
        <taxon>eudicotyledons</taxon>
        <taxon>Gunneridae</taxon>
        <taxon>Pentapetalae</taxon>
        <taxon>rosids</taxon>
        <taxon>fabids</taxon>
        <taxon>Fabales</taxon>
        <taxon>Fabaceae</taxon>
        <taxon>Papilionoideae</taxon>
        <taxon>50 kb inversion clade</taxon>
        <taxon>NPAAA clade</taxon>
        <taxon>Hologalegina</taxon>
        <taxon>IRL clade</taxon>
        <taxon>Trifolieae</taxon>
        <taxon>Trifolium</taxon>
    </lineage>
</organism>
<feature type="transmembrane region" description="Helical" evidence="1">
    <location>
        <begin position="6"/>
        <end position="26"/>
    </location>
</feature>
<gene>
    <name evidence="2" type="ORF">L195_g054800</name>
</gene>
<name>A0A2K3KI33_TRIPR</name>
<keyword evidence="1" id="KW-1133">Transmembrane helix</keyword>